<evidence type="ECO:0000313" key="1">
    <source>
        <dbReference type="EMBL" id="RDX45070.1"/>
    </source>
</evidence>
<dbReference type="Proteomes" id="UP000256964">
    <property type="component" value="Unassembled WGS sequence"/>
</dbReference>
<dbReference type="AlphaFoldDB" id="A0A371CXS4"/>
<proteinExistence type="predicted"/>
<keyword evidence="2" id="KW-1185">Reference proteome</keyword>
<accession>A0A371CXS4</accession>
<dbReference type="EMBL" id="KZ857442">
    <property type="protein sequence ID" value="RDX45070.1"/>
    <property type="molecule type" value="Genomic_DNA"/>
</dbReference>
<name>A0A371CXS4_9APHY</name>
<protein>
    <submittedName>
        <fullName evidence="1">Uncharacterized protein</fullName>
    </submittedName>
</protein>
<gene>
    <name evidence="1" type="ORF">OH76DRAFT_1028779</name>
</gene>
<reference evidence="1 2" key="1">
    <citation type="journal article" date="2018" name="Biotechnol. Biofuels">
        <title>Integrative visual omics of the white-rot fungus Polyporus brumalis exposes the biotechnological potential of its oxidative enzymes for delignifying raw plant biomass.</title>
        <authorList>
            <person name="Miyauchi S."/>
            <person name="Rancon A."/>
            <person name="Drula E."/>
            <person name="Hage H."/>
            <person name="Chaduli D."/>
            <person name="Favel A."/>
            <person name="Grisel S."/>
            <person name="Henrissat B."/>
            <person name="Herpoel-Gimbert I."/>
            <person name="Ruiz-Duenas F.J."/>
            <person name="Chevret D."/>
            <person name="Hainaut M."/>
            <person name="Lin J."/>
            <person name="Wang M."/>
            <person name="Pangilinan J."/>
            <person name="Lipzen A."/>
            <person name="Lesage-Meessen L."/>
            <person name="Navarro D."/>
            <person name="Riley R."/>
            <person name="Grigoriev I.V."/>
            <person name="Zhou S."/>
            <person name="Raouche S."/>
            <person name="Rosso M.N."/>
        </authorList>
    </citation>
    <scope>NUCLEOTIDE SEQUENCE [LARGE SCALE GENOMIC DNA]</scope>
    <source>
        <strain evidence="1 2">BRFM 1820</strain>
    </source>
</reference>
<evidence type="ECO:0000313" key="2">
    <source>
        <dbReference type="Proteomes" id="UP000256964"/>
    </source>
</evidence>
<organism evidence="1 2">
    <name type="scientific">Lentinus brumalis</name>
    <dbReference type="NCBI Taxonomy" id="2498619"/>
    <lineage>
        <taxon>Eukaryota</taxon>
        <taxon>Fungi</taxon>
        <taxon>Dikarya</taxon>
        <taxon>Basidiomycota</taxon>
        <taxon>Agaricomycotina</taxon>
        <taxon>Agaricomycetes</taxon>
        <taxon>Polyporales</taxon>
        <taxon>Polyporaceae</taxon>
        <taxon>Lentinus</taxon>
    </lineage>
</organism>
<sequence>MAGGGTSICSPEGLTTEDTYPVVLLTERFCHHSEMGYDSEDLLFVFDLLQGGRYMILKPTPTSLRPYDSFEAKEFNALRLPPLRHGLQSVLGSSSLGARLELTAV</sequence>